<evidence type="ECO:0000313" key="2">
    <source>
        <dbReference type="Proteomes" id="UP000324222"/>
    </source>
</evidence>
<evidence type="ECO:0000313" key="1">
    <source>
        <dbReference type="EMBL" id="MPC57438.1"/>
    </source>
</evidence>
<protein>
    <submittedName>
        <fullName evidence="1">Uncharacterized protein</fullName>
    </submittedName>
</protein>
<proteinExistence type="predicted"/>
<reference evidence="1 2" key="1">
    <citation type="submission" date="2019-05" db="EMBL/GenBank/DDBJ databases">
        <title>Another draft genome of Portunus trituberculatus and its Hox gene families provides insights of decapod evolution.</title>
        <authorList>
            <person name="Jeong J.-H."/>
            <person name="Song I."/>
            <person name="Kim S."/>
            <person name="Choi T."/>
            <person name="Kim D."/>
            <person name="Ryu S."/>
            <person name="Kim W."/>
        </authorList>
    </citation>
    <scope>NUCLEOTIDE SEQUENCE [LARGE SCALE GENOMIC DNA]</scope>
    <source>
        <tissue evidence="1">Muscle</tissue>
    </source>
</reference>
<dbReference type="AlphaFoldDB" id="A0A5B7GK99"/>
<dbReference type="EMBL" id="VSRR010014784">
    <property type="protein sequence ID" value="MPC57438.1"/>
    <property type="molecule type" value="Genomic_DNA"/>
</dbReference>
<accession>A0A5B7GK99</accession>
<gene>
    <name evidence="1" type="ORF">E2C01_051418</name>
</gene>
<sequence length="126" mass="13318">MTHNPTQGGGGSSTPLTPVSKVLPIVAEVRVFCGTDPDHSAQRGGDARLAASTVADRIAASAVATTQGAQTALSFLFPLNTAVMAEGEPKFTCHYCQREGYTAHKCYKCKKDKQQAGTTARHQNPQ</sequence>
<dbReference type="Proteomes" id="UP000324222">
    <property type="component" value="Unassembled WGS sequence"/>
</dbReference>
<keyword evidence="2" id="KW-1185">Reference proteome</keyword>
<name>A0A5B7GK99_PORTR</name>
<organism evidence="1 2">
    <name type="scientific">Portunus trituberculatus</name>
    <name type="common">Swimming crab</name>
    <name type="synonym">Neptunus trituberculatus</name>
    <dbReference type="NCBI Taxonomy" id="210409"/>
    <lineage>
        <taxon>Eukaryota</taxon>
        <taxon>Metazoa</taxon>
        <taxon>Ecdysozoa</taxon>
        <taxon>Arthropoda</taxon>
        <taxon>Crustacea</taxon>
        <taxon>Multicrustacea</taxon>
        <taxon>Malacostraca</taxon>
        <taxon>Eumalacostraca</taxon>
        <taxon>Eucarida</taxon>
        <taxon>Decapoda</taxon>
        <taxon>Pleocyemata</taxon>
        <taxon>Brachyura</taxon>
        <taxon>Eubrachyura</taxon>
        <taxon>Portunoidea</taxon>
        <taxon>Portunidae</taxon>
        <taxon>Portuninae</taxon>
        <taxon>Portunus</taxon>
    </lineage>
</organism>
<comment type="caution">
    <text evidence="1">The sequence shown here is derived from an EMBL/GenBank/DDBJ whole genome shotgun (WGS) entry which is preliminary data.</text>
</comment>